<comment type="caution">
    <text evidence="2">The sequence shown here is derived from an EMBL/GenBank/DDBJ whole genome shotgun (WGS) entry which is preliminary data.</text>
</comment>
<gene>
    <name evidence="2" type="ORF">I603_0601</name>
</gene>
<dbReference type="Pfam" id="PF13480">
    <property type="entry name" value="Acetyltransf_6"/>
    <property type="match status" value="1"/>
</dbReference>
<keyword evidence="3" id="KW-1185">Reference proteome</keyword>
<protein>
    <recommendedName>
        <fullName evidence="1">BioF2-like acetyltransferase domain-containing protein</fullName>
    </recommendedName>
</protein>
<proteinExistence type="predicted"/>
<evidence type="ECO:0000313" key="3">
    <source>
        <dbReference type="Proteomes" id="UP000092484"/>
    </source>
</evidence>
<dbReference type="InterPro" id="IPR038740">
    <property type="entry name" value="BioF2-like_GNAT_dom"/>
</dbReference>
<dbReference type="InterPro" id="IPR016181">
    <property type="entry name" value="Acyl_CoA_acyltransferase"/>
</dbReference>
<dbReference type="AlphaFoldDB" id="A0A1A7BMT0"/>
<name>A0A1A7BMT0_9SPHN</name>
<accession>A0A1A7BMT0</accession>
<reference evidence="2 3" key="1">
    <citation type="submission" date="2016-06" db="EMBL/GenBank/DDBJ databases">
        <title>Genome sequence of Porphyrobacter dokdonensis DSW-74.</title>
        <authorList>
            <person name="Kim J.F."/>
            <person name="Song J.Y."/>
        </authorList>
    </citation>
    <scope>NUCLEOTIDE SEQUENCE [LARGE SCALE GENOMIC DNA]</scope>
    <source>
        <strain evidence="2 3">DSW-74</strain>
    </source>
</reference>
<feature type="domain" description="BioF2-like acetyltransferase" evidence="1">
    <location>
        <begin position="166"/>
        <end position="294"/>
    </location>
</feature>
<organism evidence="2 3">
    <name type="scientific">Erythrobacter dokdonensis DSW-74</name>
    <dbReference type="NCBI Taxonomy" id="1300349"/>
    <lineage>
        <taxon>Bacteria</taxon>
        <taxon>Pseudomonadati</taxon>
        <taxon>Pseudomonadota</taxon>
        <taxon>Alphaproteobacteria</taxon>
        <taxon>Sphingomonadales</taxon>
        <taxon>Erythrobacteraceae</taxon>
        <taxon>Erythrobacter/Porphyrobacter group</taxon>
        <taxon>Erythrobacter</taxon>
    </lineage>
</organism>
<dbReference type="STRING" id="1300349.I603_0601"/>
<dbReference type="EMBL" id="LZYB01000001">
    <property type="protein sequence ID" value="OBV12470.1"/>
    <property type="molecule type" value="Genomic_DNA"/>
</dbReference>
<evidence type="ECO:0000259" key="1">
    <source>
        <dbReference type="Pfam" id="PF13480"/>
    </source>
</evidence>
<dbReference type="SUPFAM" id="SSF55729">
    <property type="entry name" value="Acyl-CoA N-acyltransferases (Nat)"/>
    <property type="match status" value="1"/>
</dbReference>
<dbReference type="Proteomes" id="UP000092484">
    <property type="component" value="Unassembled WGS sequence"/>
</dbReference>
<dbReference type="RefSeq" id="WP_068862286.1">
    <property type="nucleotide sequence ID" value="NZ_LZYB01000001.1"/>
</dbReference>
<evidence type="ECO:0000313" key="2">
    <source>
        <dbReference type="EMBL" id="OBV12470.1"/>
    </source>
</evidence>
<dbReference type="PATRIC" id="fig|1300349.4.peg.598"/>
<sequence>MNRSSLSVIEARYHHSVNVLQALSAHTATAPFDRAEWYALLAGTGLTPLIAIASDAEDCAALALTEQDGRISSLRNWYSFTWRQLAPDGEAGDRLLEAIARQLKTRGHRVTLEPVPGEDGSAERLERAFRQAGWQVAVEACDTNHVLEVGGRSFAEYWGSRPGRLRTTFKRKAKNVETQVLTHFDPDVWAEYEAIYAASWKPPEDQPEMLRAFAQSEGAGGRLRLGIARARGLAVAAQCWTVENGVAYIHKLAHLESHKQLSAGTTLSAALFAHVIDIDRVTLVDFGTGDQSYKADWMEAVRPRFRIDCLDAGQPRAWAPLAKRRLLSRRA</sequence>